<dbReference type="InterPro" id="IPR046335">
    <property type="entry name" value="LacI/GalR-like_sensor"/>
</dbReference>
<gene>
    <name evidence="6" type="ORF">HMPREF1630_08900</name>
</gene>
<evidence type="ECO:0000259" key="4">
    <source>
        <dbReference type="PROSITE" id="PS50932"/>
    </source>
</evidence>
<dbReference type="GO" id="GO:0000976">
    <property type="term" value="F:transcription cis-regulatory region binding"/>
    <property type="evidence" value="ECO:0007669"/>
    <property type="project" value="TreeGrafter"/>
</dbReference>
<dbReference type="InterPro" id="IPR010982">
    <property type="entry name" value="Lambda_DNA-bd_dom_sf"/>
</dbReference>
<dbReference type="Proteomes" id="UP000029579">
    <property type="component" value="Unassembled WGS sequence"/>
</dbReference>
<dbReference type="eggNOG" id="COG1609">
    <property type="taxonomic scope" value="Bacteria"/>
</dbReference>
<dbReference type="InterPro" id="IPR028082">
    <property type="entry name" value="Peripla_BP_I"/>
</dbReference>
<keyword evidence="2" id="KW-0238">DNA-binding</keyword>
<sequence>MGQPTIKDVAKLAGVSISTVSRVMNNSKPVSPEARRKVLDAINKLDFKPNELARSLVMRKSNLVGVIVKDIGIEYMAQLIRGIEEIGRVYKYDILLTSSYGEDQQVENSIDFLATKQVEGLVIITEDISTEILVKLRETRIPFVILDKYHNYKNIKTVKVDYESEEYKLINSLTEAGHENILLIAGKDQNVINESMIKGYENAVGKDKSYILRIDGMSSDDGYANADEAIDLIKKANISAVACVNDEIAIGFMNYCVDHGIKVPDDLSVVGFGDNKIASIYRPKLTTVSIPYYDIGAISIRALIKRIKHEAEILEDDWIIDAQISKRESTKVIR</sequence>
<dbReference type="PANTHER" id="PTHR30146">
    <property type="entry name" value="LACI-RELATED TRANSCRIPTIONAL REPRESSOR"/>
    <property type="match status" value="1"/>
</dbReference>
<evidence type="ECO:0000313" key="7">
    <source>
        <dbReference type="Proteomes" id="UP000029579"/>
    </source>
</evidence>
<dbReference type="PROSITE" id="PS50943">
    <property type="entry name" value="HTH_CROC1"/>
    <property type="match status" value="1"/>
</dbReference>
<dbReference type="SUPFAM" id="SSF47413">
    <property type="entry name" value="lambda repressor-like DNA-binding domains"/>
    <property type="match status" value="1"/>
</dbReference>
<dbReference type="PROSITE" id="PS00356">
    <property type="entry name" value="HTH_LACI_1"/>
    <property type="match status" value="1"/>
</dbReference>
<keyword evidence="3" id="KW-0804">Transcription</keyword>
<proteinExistence type="predicted"/>
<dbReference type="GO" id="GO:0003700">
    <property type="term" value="F:DNA-binding transcription factor activity"/>
    <property type="evidence" value="ECO:0007669"/>
    <property type="project" value="TreeGrafter"/>
</dbReference>
<dbReference type="OrthoDB" id="9784962at2"/>
<dbReference type="PRINTS" id="PR00036">
    <property type="entry name" value="HTHLACI"/>
</dbReference>
<dbReference type="EMBL" id="JRMW01000043">
    <property type="protein sequence ID" value="KGF03098.1"/>
    <property type="molecule type" value="Genomic_DNA"/>
</dbReference>
<dbReference type="InterPro" id="IPR000843">
    <property type="entry name" value="HTH_LacI"/>
</dbReference>
<evidence type="ECO:0000256" key="3">
    <source>
        <dbReference type="ARBA" id="ARBA00023163"/>
    </source>
</evidence>
<dbReference type="Gene3D" id="1.10.260.40">
    <property type="entry name" value="lambda repressor-like DNA-binding domains"/>
    <property type="match status" value="1"/>
</dbReference>
<comment type="caution">
    <text evidence="6">The sequence shown here is derived from an EMBL/GenBank/DDBJ whole genome shotgun (WGS) entry which is preliminary data.</text>
</comment>
<dbReference type="AlphaFoldDB" id="A0A095WZQ1"/>
<dbReference type="SMART" id="SM00354">
    <property type="entry name" value="HTH_LACI"/>
    <property type="match status" value="1"/>
</dbReference>
<accession>A0A095WZQ1</accession>
<dbReference type="Gene3D" id="3.40.50.2300">
    <property type="match status" value="2"/>
</dbReference>
<keyword evidence="1" id="KW-0805">Transcription regulation</keyword>
<dbReference type="InterPro" id="IPR001387">
    <property type="entry name" value="Cro/C1-type_HTH"/>
</dbReference>
<reference evidence="6 7" key="1">
    <citation type="submission" date="2014-07" db="EMBL/GenBank/DDBJ databases">
        <authorList>
            <person name="McCorrison J."/>
            <person name="Sanka R."/>
            <person name="Torralba M."/>
            <person name="Gillis M."/>
            <person name="Haft D.H."/>
            <person name="Methe B."/>
            <person name="Sutton G."/>
            <person name="Nelson K.E."/>
        </authorList>
    </citation>
    <scope>NUCLEOTIDE SEQUENCE [LARGE SCALE GENOMIC DNA]</scope>
    <source>
        <strain evidence="6 7">S7-1-13</strain>
    </source>
</reference>
<dbReference type="SUPFAM" id="SSF53822">
    <property type="entry name" value="Periplasmic binding protein-like I"/>
    <property type="match status" value="1"/>
</dbReference>
<name>A0A095WZQ1_9FIRM</name>
<protein>
    <submittedName>
        <fullName evidence="6">LacI family transcriptional regulator</fullName>
    </submittedName>
</protein>
<organism evidence="6 7">
    <name type="scientific">Anaerococcus lactolyticus S7-1-13</name>
    <dbReference type="NCBI Taxonomy" id="1284686"/>
    <lineage>
        <taxon>Bacteria</taxon>
        <taxon>Bacillati</taxon>
        <taxon>Bacillota</taxon>
        <taxon>Tissierellia</taxon>
        <taxon>Tissierellales</taxon>
        <taxon>Peptoniphilaceae</taxon>
        <taxon>Anaerococcus</taxon>
    </lineage>
</organism>
<dbReference type="Pfam" id="PF00356">
    <property type="entry name" value="LacI"/>
    <property type="match status" value="1"/>
</dbReference>
<evidence type="ECO:0000256" key="2">
    <source>
        <dbReference type="ARBA" id="ARBA00023125"/>
    </source>
</evidence>
<dbReference type="PANTHER" id="PTHR30146:SF149">
    <property type="entry name" value="HTH-TYPE TRANSCRIPTIONAL REGULATOR EBGR"/>
    <property type="match status" value="1"/>
</dbReference>
<evidence type="ECO:0000256" key="1">
    <source>
        <dbReference type="ARBA" id="ARBA00023015"/>
    </source>
</evidence>
<dbReference type="CDD" id="cd01392">
    <property type="entry name" value="HTH_LacI"/>
    <property type="match status" value="1"/>
</dbReference>
<evidence type="ECO:0000313" key="6">
    <source>
        <dbReference type="EMBL" id="KGF03098.1"/>
    </source>
</evidence>
<feature type="domain" description="HTH cro/C1-type" evidence="5">
    <location>
        <begin position="5"/>
        <end position="52"/>
    </location>
</feature>
<dbReference type="Pfam" id="PF13377">
    <property type="entry name" value="Peripla_BP_3"/>
    <property type="match status" value="1"/>
</dbReference>
<dbReference type="CDD" id="cd06267">
    <property type="entry name" value="PBP1_LacI_sugar_binding-like"/>
    <property type="match status" value="1"/>
</dbReference>
<dbReference type="PROSITE" id="PS50932">
    <property type="entry name" value="HTH_LACI_2"/>
    <property type="match status" value="1"/>
</dbReference>
<dbReference type="RefSeq" id="WP_037328780.1">
    <property type="nucleotide sequence ID" value="NZ_JRMW01000043.1"/>
</dbReference>
<feature type="domain" description="HTH lacI-type" evidence="4">
    <location>
        <begin position="4"/>
        <end position="58"/>
    </location>
</feature>
<evidence type="ECO:0000259" key="5">
    <source>
        <dbReference type="PROSITE" id="PS50943"/>
    </source>
</evidence>